<dbReference type="InterPro" id="IPR003593">
    <property type="entry name" value="AAA+_ATPase"/>
</dbReference>
<evidence type="ECO:0000313" key="11">
    <source>
        <dbReference type="Proteomes" id="UP000324907"/>
    </source>
</evidence>
<dbReference type="SMART" id="SM00534">
    <property type="entry name" value="MUTSac"/>
    <property type="match status" value="1"/>
</dbReference>
<dbReference type="GO" id="GO:0030983">
    <property type="term" value="F:mismatched DNA binding"/>
    <property type="evidence" value="ECO:0007669"/>
    <property type="project" value="InterPro"/>
</dbReference>
<comment type="similarity">
    <text evidence="1">Belongs to the DNA mismatch repair MutS family.</text>
</comment>
<dbReference type="Proteomes" id="UP000324907">
    <property type="component" value="Unassembled WGS sequence"/>
</dbReference>
<dbReference type="Gene3D" id="3.40.50.300">
    <property type="entry name" value="P-loop containing nucleotide triphosphate hydrolases"/>
    <property type="match status" value="1"/>
</dbReference>
<protein>
    <recommendedName>
        <fullName evidence="7">DNA mismatch repair proteins mutS family domain-containing protein</fullName>
    </recommendedName>
</protein>
<dbReference type="InterPro" id="IPR045076">
    <property type="entry name" value="MutS"/>
</dbReference>
<dbReference type="EMBL" id="VLTO01000007">
    <property type="protein sequence ID" value="KAA0176590.1"/>
    <property type="molecule type" value="Genomic_DNA"/>
</dbReference>
<dbReference type="AlphaFoldDB" id="A0A5A8EKW7"/>
<comment type="caution">
    <text evidence="9">The sequence shown here is derived from an EMBL/GenBank/DDBJ whole genome shotgun (WGS) entry which is preliminary data.</text>
</comment>
<evidence type="ECO:0000256" key="4">
    <source>
        <dbReference type="ARBA" id="ARBA00023125"/>
    </source>
</evidence>
<keyword evidence="5" id="KW-0469">Meiosis</keyword>
<evidence type="ECO:0000256" key="5">
    <source>
        <dbReference type="ARBA" id="ARBA00023254"/>
    </source>
</evidence>
<feature type="region of interest" description="Disordered" evidence="6">
    <location>
        <begin position="775"/>
        <end position="868"/>
    </location>
</feature>
<dbReference type="Proteomes" id="UP000322899">
    <property type="component" value="Unassembled WGS sequence"/>
</dbReference>
<dbReference type="SUPFAM" id="SSF48334">
    <property type="entry name" value="DNA repair protein MutS, domain III"/>
    <property type="match status" value="1"/>
</dbReference>
<keyword evidence="2" id="KW-0547">Nucleotide-binding</keyword>
<evidence type="ECO:0000256" key="2">
    <source>
        <dbReference type="ARBA" id="ARBA00022741"/>
    </source>
</evidence>
<evidence type="ECO:0000256" key="1">
    <source>
        <dbReference type="ARBA" id="ARBA00006271"/>
    </source>
</evidence>
<dbReference type="GO" id="GO:0032301">
    <property type="term" value="C:MutSalpha complex"/>
    <property type="evidence" value="ECO:0007669"/>
    <property type="project" value="TreeGrafter"/>
</dbReference>
<gene>
    <name evidence="9" type="ORF">FNF27_01871</name>
    <name evidence="8" type="ORF">FNF28_05524</name>
</gene>
<evidence type="ECO:0000256" key="6">
    <source>
        <dbReference type="SAM" id="MobiDB-lite"/>
    </source>
</evidence>
<dbReference type="InterPro" id="IPR007696">
    <property type="entry name" value="DNA_mismatch_repair_MutS_core"/>
</dbReference>
<evidence type="ECO:0000259" key="7">
    <source>
        <dbReference type="PROSITE" id="PS00486"/>
    </source>
</evidence>
<dbReference type="SMART" id="SM00382">
    <property type="entry name" value="AAA"/>
    <property type="match status" value="1"/>
</dbReference>
<dbReference type="Pfam" id="PF00488">
    <property type="entry name" value="MutS_V"/>
    <property type="match status" value="1"/>
</dbReference>
<dbReference type="Gene3D" id="1.10.1420.10">
    <property type="match status" value="1"/>
</dbReference>
<dbReference type="EMBL" id="VLTL01000113">
    <property type="protein sequence ID" value="KAA0160207.1"/>
    <property type="molecule type" value="Genomic_DNA"/>
</dbReference>
<feature type="compositionally biased region" description="Low complexity" evidence="6">
    <location>
        <begin position="846"/>
        <end position="861"/>
    </location>
</feature>
<dbReference type="Pfam" id="PF05192">
    <property type="entry name" value="MutS_III"/>
    <property type="match status" value="1"/>
</dbReference>
<evidence type="ECO:0000313" key="8">
    <source>
        <dbReference type="EMBL" id="KAA0160207.1"/>
    </source>
</evidence>
<organism evidence="9 10">
    <name type="scientific">Cafeteria roenbergensis</name>
    <name type="common">Marine flagellate</name>
    <dbReference type="NCBI Taxonomy" id="33653"/>
    <lineage>
        <taxon>Eukaryota</taxon>
        <taxon>Sar</taxon>
        <taxon>Stramenopiles</taxon>
        <taxon>Bigyra</taxon>
        <taxon>Opalozoa</taxon>
        <taxon>Bicosoecida</taxon>
        <taxon>Cafeteriaceae</taxon>
        <taxon>Cafeteria</taxon>
    </lineage>
</organism>
<reference evidence="10 11" key="1">
    <citation type="submission" date="2019-07" db="EMBL/GenBank/DDBJ databases">
        <title>Genomes of Cafeteria roenbergensis.</title>
        <authorList>
            <person name="Fischer M.G."/>
            <person name="Hackl T."/>
            <person name="Roman M."/>
        </authorList>
    </citation>
    <scope>NUCLEOTIDE SEQUENCE [LARGE SCALE GENOMIC DNA]</scope>
    <source>
        <strain evidence="9 10">E4-10P</strain>
        <strain evidence="8 11">RCC970-E3</strain>
    </source>
</reference>
<evidence type="ECO:0000313" key="9">
    <source>
        <dbReference type="EMBL" id="KAA0176590.1"/>
    </source>
</evidence>
<dbReference type="PANTHER" id="PTHR11361">
    <property type="entry name" value="DNA MISMATCH REPAIR PROTEIN MUTS FAMILY MEMBER"/>
    <property type="match status" value="1"/>
</dbReference>
<dbReference type="SUPFAM" id="SSF52540">
    <property type="entry name" value="P-loop containing nucleoside triphosphate hydrolases"/>
    <property type="match status" value="1"/>
</dbReference>
<dbReference type="InterPro" id="IPR027417">
    <property type="entry name" value="P-loop_NTPase"/>
</dbReference>
<evidence type="ECO:0000256" key="3">
    <source>
        <dbReference type="ARBA" id="ARBA00022840"/>
    </source>
</evidence>
<dbReference type="InterPro" id="IPR036187">
    <property type="entry name" value="DNA_mismatch_repair_MutS_sf"/>
</dbReference>
<dbReference type="Gene3D" id="6.10.140.80">
    <property type="match status" value="1"/>
</dbReference>
<dbReference type="GO" id="GO:0006298">
    <property type="term" value="P:mismatch repair"/>
    <property type="evidence" value="ECO:0007669"/>
    <property type="project" value="InterPro"/>
</dbReference>
<feature type="compositionally biased region" description="Polar residues" evidence="6">
    <location>
        <begin position="797"/>
        <end position="806"/>
    </location>
</feature>
<feature type="domain" description="DNA mismatch repair proteins mutS family" evidence="7">
    <location>
        <begin position="517"/>
        <end position="533"/>
    </location>
</feature>
<dbReference type="PANTHER" id="PTHR11361:SF21">
    <property type="entry name" value="MUTS PROTEIN HOMOLOG 4"/>
    <property type="match status" value="1"/>
</dbReference>
<accession>A0A5A8EKW7</accession>
<dbReference type="OrthoDB" id="276261at2759"/>
<dbReference type="PROSITE" id="PS00486">
    <property type="entry name" value="DNA_MISMATCH_REPAIR_2"/>
    <property type="match status" value="1"/>
</dbReference>
<keyword evidence="4" id="KW-0238">DNA-binding</keyword>
<dbReference type="InterPro" id="IPR000432">
    <property type="entry name" value="DNA_mismatch_repair_MutS_C"/>
</dbReference>
<feature type="compositionally biased region" description="Low complexity" evidence="6">
    <location>
        <begin position="807"/>
        <end position="816"/>
    </location>
</feature>
<dbReference type="GO" id="GO:0140664">
    <property type="term" value="F:ATP-dependent DNA damage sensor activity"/>
    <property type="evidence" value="ECO:0007669"/>
    <property type="project" value="InterPro"/>
</dbReference>
<proteinExistence type="inferred from homology"/>
<sequence>MDFERPTELRVFHLEDGPAYSQLLALLHLLEPESILVPAGSERATPLVSAIESKFRSTSTPTATVPRRAFTADVADTVVPVCGDTAAAELLVREMPLAAASAAAVLRRLEALLLVHFHRRSIRLVRAWQSGRMHIDYRSVAELELLRSKRDGKTDGTLLAVLDRTCTRIGKRALLADVLSPPCSTDVLPASAIDKALEEDAGASTSGIEMRQNECFAIRAGLNPDLDIVRQLYVKNVEDAAALADEYRDKWDMPSLKLHVTTARGYHLSAPAAATARMPAEAIQAVQAGTRRPVFFTTHHMAALNSRIDSNLASIYAMTEHILVDVYGELRSHVWGLHACADAVRELDVLQSLAAVWAAAPSTESLSMPIWLDPPARGASRSLGMPWGTLDTGDEQAGDSRGQVRVKIRQARHPVLDQCFSAPVVPNDVSLGGSDPRVMIVSGPNGSGKSTLLTTAALIVVMAHVGAPIPCESALLRPVKALLTRMGFDDDLAAHASSFVVEMREAAGILERADSDTLVLIDELGRSTGPLDGAGIAWAILEEIIFSRASCMFVTHMHELLGLADAYPQVVLPVAMQVDVIAGGPGDEPAAAASNGLASGGAAAAAAAATSAAAAAQSAGPDVGLGAAGAVVVSKGSRLRPRFSAQAGGSGPSSGYGIAAAAAVGLPRIIVDAAWRIHAELAREGAAASEASFRSRAVVRDAWVAAEAVAKAIAPGAPPQAVTEATDLAKAVLCCLDEEDRVAQFEVAESHCDAQPMPTGGGAAAAASSQAAGKAPYGIGKQAPGSVSVPSPAAGRASSTKPRSGVSQSPRGTRSPPSREPSPAAKRVARTPPSGAAAVPRRPQGAPSAATAPDAATPHTPEWMRRLL</sequence>
<dbReference type="GO" id="GO:0005524">
    <property type="term" value="F:ATP binding"/>
    <property type="evidence" value="ECO:0007669"/>
    <property type="project" value="UniProtKB-KW"/>
</dbReference>
<dbReference type="InterPro" id="IPR007861">
    <property type="entry name" value="DNA_mismatch_repair_MutS_clamp"/>
</dbReference>
<evidence type="ECO:0000313" key="10">
    <source>
        <dbReference type="Proteomes" id="UP000322899"/>
    </source>
</evidence>
<keyword evidence="3" id="KW-0067">ATP-binding</keyword>
<dbReference type="Pfam" id="PF05190">
    <property type="entry name" value="MutS_IV"/>
    <property type="match status" value="1"/>
</dbReference>
<name>A0A5A8EKW7_CAFRO</name>